<organism evidence="2 3">
    <name type="scientific">Blastococcus mobilis</name>
    <dbReference type="NCBI Taxonomy" id="1938746"/>
    <lineage>
        <taxon>Bacteria</taxon>
        <taxon>Bacillati</taxon>
        <taxon>Actinomycetota</taxon>
        <taxon>Actinomycetes</taxon>
        <taxon>Geodermatophilales</taxon>
        <taxon>Geodermatophilaceae</taxon>
        <taxon>Blastococcus</taxon>
    </lineage>
</organism>
<dbReference type="InterPro" id="IPR024775">
    <property type="entry name" value="DinB-like"/>
</dbReference>
<sequence>MRLPTSMWPCSGRFYPSEVQKRTGGPGYSAAMDVCAACGYDHAALPRPALAASLALGAAQHAARLTAAADALRRRPAPDVWSPLEYACHVRDVLAVQRDRILRTQAEDQPVFAPMNRDRRAVDEAYDDQDPARVAEQLHSAGAAIAELLDGLDDTGWARTGVYNYPATAVRDVDWPARHTLHEVGHHLMDADRGLGAAG</sequence>
<evidence type="ECO:0000313" key="3">
    <source>
        <dbReference type="Proteomes" id="UP000198403"/>
    </source>
</evidence>
<dbReference type="OrthoDB" id="3376896at2"/>
<dbReference type="RefSeq" id="WP_089336879.1">
    <property type="nucleotide sequence ID" value="NZ_FZNO01000012.1"/>
</dbReference>
<dbReference type="Pfam" id="PF12867">
    <property type="entry name" value="DinB_2"/>
    <property type="match status" value="1"/>
</dbReference>
<name>A0A238X8S5_9ACTN</name>
<accession>A0A238X8S5</accession>
<dbReference type="Proteomes" id="UP000198403">
    <property type="component" value="Unassembled WGS sequence"/>
</dbReference>
<dbReference type="AlphaFoldDB" id="A0A238X8S5"/>
<evidence type="ECO:0000313" key="2">
    <source>
        <dbReference type="EMBL" id="SNR55455.1"/>
    </source>
</evidence>
<dbReference type="EMBL" id="FZNO01000012">
    <property type="protein sequence ID" value="SNR55455.1"/>
    <property type="molecule type" value="Genomic_DNA"/>
</dbReference>
<feature type="domain" description="DinB-like" evidence="1">
    <location>
        <begin position="63"/>
        <end position="188"/>
    </location>
</feature>
<keyword evidence="3" id="KW-1185">Reference proteome</keyword>
<evidence type="ECO:0000259" key="1">
    <source>
        <dbReference type="Pfam" id="PF12867"/>
    </source>
</evidence>
<dbReference type="InterPro" id="IPR034660">
    <property type="entry name" value="DinB/YfiT-like"/>
</dbReference>
<proteinExistence type="predicted"/>
<gene>
    <name evidence="2" type="ORF">SAMN06272737_11277</name>
</gene>
<dbReference type="SUPFAM" id="SSF109854">
    <property type="entry name" value="DinB/YfiT-like putative metalloenzymes"/>
    <property type="match status" value="1"/>
</dbReference>
<reference evidence="2 3" key="1">
    <citation type="submission" date="2017-06" db="EMBL/GenBank/DDBJ databases">
        <authorList>
            <person name="Kim H.J."/>
            <person name="Triplett B.A."/>
        </authorList>
    </citation>
    <scope>NUCLEOTIDE SEQUENCE [LARGE SCALE GENOMIC DNA]</scope>
    <source>
        <strain evidence="2 3">DSM 44272</strain>
    </source>
</reference>
<protein>
    <submittedName>
        <fullName evidence="2">DinB superfamily protein</fullName>
    </submittedName>
</protein>
<dbReference type="Gene3D" id="1.20.120.450">
    <property type="entry name" value="dinb family like domain"/>
    <property type="match status" value="1"/>
</dbReference>